<organism evidence="2 3">
    <name type="scientific">Leptospira wolffii</name>
    <dbReference type="NCBI Taxonomy" id="409998"/>
    <lineage>
        <taxon>Bacteria</taxon>
        <taxon>Pseudomonadati</taxon>
        <taxon>Spirochaetota</taxon>
        <taxon>Spirochaetia</taxon>
        <taxon>Leptospirales</taxon>
        <taxon>Leptospiraceae</taxon>
        <taxon>Leptospira</taxon>
    </lineage>
</organism>
<dbReference type="RefSeq" id="WP_100757919.1">
    <property type="nucleotide sequence ID" value="NZ_NPDT01000001.1"/>
</dbReference>
<feature type="domain" description="NAD glycohydrolase translocation F5/8 type C" evidence="1">
    <location>
        <begin position="182"/>
        <end position="311"/>
    </location>
</feature>
<sequence length="473" mass="52086">MWELWPGVPALKHNSLALVLLFSFALGNACSKKFDPQNGVLVETIQASSYLEGHRPENVFISGKSWKPLPSKAPEDGITFFFSNASKLDQQGTTVGFGEIDAIKLGCPSSSVQKYYVYVNASYRGSTTCGEKLSIKGFVHSLFVSPSPEKKTDTIELDELEFFRNDKKATVLFPIGIEGKVVASSIADPKEGYPAYNLFDGAKEFGWVEGKPDDGIGESVTVDLEKEITLSGLEIYNGYQRSVEHYAKNGRVEKLGISNGQESVSVKLSDVSGAQRVLLPKPLSGKQFKFTIESAWTGEKWKDTAISEMIFLGPNFERYTVSDSQYLAKEQSTIDKSKGTLIGEILGSRLYSEDCVNDGGRSVAFRPNGSFVYWEKLGGTTGVDTVMDGNWILEKSSKGDGQIYVFGRLYQVFRTLKDYGAGPYDSENISEESKTEIFSDRIKISKEDVPSDCDGSVSQAFVLKGNKIYGSFH</sequence>
<comment type="caution">
    <text evidence="2">The sequence shown here is derived from an EMBL/GenBank/DDBJ whole genome shotgun (WGS) entry which is preliminary data.</text>
</comment>
<dbReference type="AlphaFoldDB" id="A0A2M9ZG58"/>
<accession>A0A2M9ZG58</accession>
<dbReference type="NCBIfam" id="NF047619">
    <property type="entry name" value="NADase_discoid"/>
    <property type="match status" value="1"/>
</dbReference>
<dbReference type="InterPro" id="IPR057561">
    <property type="entry name" value="NADase_transloc"/>
</dbReference>
<evidence type="ECO:0000313" key="3">
    <source>
        <dbReference type="Proteomes" id="UP000231912"/>
    </source>
</evidence>
<dbReference type="Gene3D" id="2.60.120.260">
    <property type="entry name" value="Galactose-binding domain-like"/>
    <property type="match status" value="1"/>
</dbReference>
<protein>
    <recommendedName>
        <fullName evidence="1">NAD glycohydrolase translocation F5/8 type C domain-containing protein</fullName>
    </recommendedName>
</protein>
<dbReference type="InterPro" id="IPR008979">
    <property type="entry name" value="Galactose-bd-like_sf"/>
</dbReference>
<evidence type="ECO:0000259" key="1">
    <source>
        <dbReference type="Pfam" id="PF25302"/>
    </source>
</evidence>
<dbReference type="SUPFAM" id="SSF49785">
    <property type="entry name" value="Galactose-binding domain-like"/>
    <property type="match status" value="1"/>
</dbReference>
<name>A0A2M9ZG58_9LEPT</name>
<proteinExistence type="predicted"/>
<dbReference type="Pfam" id="PF25302">
    <property type="entry name" value="NADase_transloc"/>
    <property type="match status" value="1"/>
</dbReference>
<dbReference type="EMBL" id="NPDT01000001">
    <property type="protein sequence ID" value="PJZ67419.1"/>
    <property type="molecule type" value="Genomic_DNA"/>
</dbReference>
<evidence type="ECO:0000313" key="2">
    <source>
        <dbReference type="EMBL" id="PJZ67419.1"/>
    </source>
</evidence>
<gene>
    <name evidence="2" type="ORF">CH371_05190</name>
</gene>
<reference evidence="2 3" key="1">
    <citation type="submission" date="2017-07" db="EMBL/GenBank/DDBJ databases">
        <title>Leptospira spp. isolated from tropical soils.</title>
        <authorList>
            <person name="Thibeaux R."/>
            <person name="Iraola G."/>
            <person name="Ferres I."/>
            <person name="Bierque E."/>
            <person name="Girault D."/>
            <person name="Soupe-Gilbert M.-E."/>
            <person name="Picardeau M."/>
            <person name="Goarant C."/>
        </authorList>
    </citation>
    <scope>NUCLEOTIDE SEQUENCE [LARGE SCALE GENOMIC DNA]</scope>
    <source>
        <strain evidence="2 3">FH2-C-A2</strain>
    </source>
</reference>
<dbReference type="Proteomes" id="UP000231912">
    <property type="component" value="Unassembled WGS sequence"/>
</dbReference>